<organism evidence="2 3">
    <name type="scientific">Aquarana catesbeiana</name>
    <name type="common">American bullfrog</name>
    <name type="synonym">Rana catesbeiana</name>
    <dbReference type="NCBI Taxonomy" id="8400"/>
    <lineage>
        <taxon>Eukaryota</taxon>
        <taxon>Metazoa</taxon>
        <taxon>Chordata</taxon>
        <taxon>Craniata</taxon>
        <taxon>Vertebrata</taxon>
        <taxon>Euteleostomi</taxon>
        <taxon>Amphibia</taxon>
        <taxon>Batrachia</taxon>
        <taxon>Anura</taxon>
        <taxon>Neobatrachia</taxon>
        <taxon>Ranoidea</taxon>
        <taxon>Ranidae</taxon>
        <taxon>Aquarana</taxon>
    </lineage>
</organism>
<reference evidence="3" key="1">
    <citation type="journal article" date="2017" name="Nat. Commun.">
        <title>The North American bullfrog draft genome provides insight into hormonal regulation of long noncoding RNA.</title>
        <authorList>
            <person name="Hammond S.A."/>
            <person name="Warren R.L."/>
            <person name="Vandervalk B.P."/>
            <person name="Kucuk E."/>
            <person name="Khan H."/>
            <person name="Gibb E.A."/>
            <person name="Pandoh P."/>
            <person name="Kirk H."/>
            <person name="Zhao Y."/>
            <person name="Jones M."/>
            <person name="Mungall A.J."/>
            <person name="Coope R."/>
            <person name="Pleasance S."/>
            <person name="Moore R.A."/>
            <person name="Holt R.A."/>
            <person name="Round J.M."/>
            <person name="Ohora S."/>
            <person name="Walle B.V."/>
            <person name="Veldhoen N."/>
            <person name="Helbing C.C."/>
            <person name="Birol I."/>
        </authorList>
    </citation>
    <scope>NUCLEOTIDE SEQUENCE [LARGE SCALE GENOMIC DNA]</scope>
</reference>
<dbReference type="AlphaFoldDB" id="A0A2G9SJR1"/>
<evidence type="ECO:0000313" key="3">
    <source>
        <dbReference type="Proteomes" id="UP000228934"/>
    </source>
</evidence>
<protein>
    <recommendedName>
        <fullName evidence="4">Fibronectin type-III domain-containing protein</fullName>
    </recommendedName>
</protein>
<dbReference type="PANTHER" id="PTHR23037">
    <property type="entry name" value="CYTOKINE RECEPTOR"/>
    <property type="match status" value="1"/>
</dbReference>
<dbReference type="Proteomes" id="UP000228934">
    <property type="component" value="Unassembled WGS sequence"/>
</dbReference>
<name>A0A2G9SJR1_AQUCT</name>
<keyword evidence="1" id="KW-0812">Transmembrane</keyword>
<dbReference type="GO" id="GO:0004896">
    <property type="term" value="F:cytokine receptor activity"/>
    <property type="evidence" value="ECO:0007669"/>
    <property type="project" value="TreeGrafter"/>
</dbReference>
<keyword evidence="3" id="KW-1185">Reference proteome</keyword>
<sequence>MLVVYQILQIPAGVRNKTLSVVAGTSYVLQLRAALRPYKVQGFWGDWSARVTIKIPSSTGWIILAVGLCLLCILVAVLFMCCKFPFLYRKLKNKLWPPVPNLHRVLDTFLAEIQKQYQPDSTSYEKTPEDVPQPSCLEILSEVTLSSEGQPLSRDYVQLSPPTYQNEDNWPKLELLDLHLELNAKNQPPSALINQTYLPTSWSF</sequence>
<keyword evidence="1" id="KW-1133">Transmembrane helix</keyword>
<evidence type="ECO:0008006" key="4">
    <source>
        <dbReference type="Google" id="ProtNLM"/>
    </source>
</evidence>
<dbReference type="PANTHER" id="PTHR23037:SF31">
    <property type="entry name" value="THROMBOPOIETIN RECEPTOR"/>
    <property type="match status" value="1"/>
</dbReference>
<dbReference type="GO" id="GO:0009897">
    <property type="term" value="C:external side of plasma membrane"/>
    <property type="evidence" value="ECO:0007669"/>
    <property type="project" value="TreeGrafter"/>
</dbReference>
<gene>
    <name evidence="2" type="ORF">AB205_0043370</name>
</gene>
<accession>A0A2G9SJR1</accession>
<evidence type="ECO:0000313" key="2">
    <source>
        <dbReference type="EMBL" id="PIO39753.1"/>
    </source>
</evidence>
<dbReference type="InterPro" id="IPR013783">
    <property type="entry name" value="Ig-like_fold"/>
</dbReference>
<feature type="transmembrane region" description="Helical" evidence="1">
    <location>
        <begin position="61"/>
        <end position="82"/>
    </location>
</feature>
<dbReference type="EMBL" id="KV924106">
    <property type="protein sequence ID" value="PIO39753.1"/>
    <property type="molecule type" value="Genomic_DNA"/>
</dbReference>
<evidence type="ECO:0000256" key="1">
    <source>
        <dbReference type="SAM" id="Phobius"/>
    </source>
</evidence>
<proteinExistence type="predicted"/>
<dbReference type="Gene3D" id="2.60.40.10">
    <property type="entry name" value="Immunoglobulins"/>
    <property type="match status" value="1"/>
</dbReference>
<dbReference type="OrthoDB" id="8608526at2759"/>
<keyword evidence="1" id="KW-0472">Membrane</keyword>